<reference evidence="2 3" key="1">
    <citation type="journal article" date="2021" name="Angew. Chem. Int. Ed. Engl.">
        <title>A novel family of nonribosomal peptides modulate collective behavior in Pseudovibrio bacteria isolated from marine sponges.</title>
        <authorList>
            <person name="Ioca L.P."/>
            <person name="Dai Y."/>
            <person name="Kunakom S."/>
            <person name="Diaz-Espinosa J."/>
            <person name="Krunic A."/>
            <person name="Crnkovic C.M."/>
            <person name="Orjala J."/>
            <person name="Sanchez L.M."/>
            <person name="Ferreira A.G."/>
            <person name="Berlinck R.G.S."/>
            <person name="Eustaquio A.S."/>
        </authorList>
    </citation>
    <scope>NUCLEOTIDE SEQUENCE [LARGE SCALE GENOMIC DNA]</scope>
    <source>
        <strain evidence="2 3">Ab134</strain>
    </source>
</reference>
<feature type="region of interest" description="Disordered" evidence="1">
    <location>
        <begin position="50"/>
        <end position="119"/>
    </location>
</feature>
<protein>
    <submittedName>
        <fullName evidence="2">Uncharacterized protein</fullName>
    </submittedName>
</protein>
<evidence type="ECO:0000256" key="1">
    <source>
        <dbReference type="SAM" id="MobiDB-lite"/>
    </source>
</evidence>
<evidence type="ECO:0000313" key="2">
    <source>
        <dbReference type="EMBL" id="QUS54288.1"/>
    </source>
</evidence>
<dbReference type="EMBL" id="CP074126">
    <property type="protein sequence ID" value="QUS54288.1"/>
    <property type="molecule type" value="Genomic_DNA"/>
</dbReference>
<dbReference type="Proteomes" id="UP000680706">
    <property type="component" value="Chromosome"/>
</dbReference>
<keyword evidence="3" id="KW-1185">Reference proteome</keyword>
<name>A0ABX8AGU3_9HYPH</name>
<organism evidence="2 3">
    <name type="scientific">Pseudovibrio brasiliensis</name>
    <dbReference type="NCBI Taxonomy" id="1898042"/>
    <lineage>
        <taxon>Bacteria</taxon>
        <taxon>Pseudomonadati</taxon>
        <taxon>Pseudomonadota</taxon>
        <taxon>Alphaproteobacteria</taxon>
        <taxon>Hyphomicrobiales</taxon>
        <taxon>Stappiaceae</taxon>
        <taxon>Pseudovibrio</taxon>
    </lineage>
</organism>
<accession>A0ABX8AGU3</accession>
<proteinExistence type="predicted"/>
<gene>
    <name evidence="2" type="ORF">KGB56_12845</name>
</gene>
<sequence length="119" mass="12638">MAGYCYWQGDKMLSYKKTLSVFAAVAFAGSHLTAPDVLAGSGKSSPQIKLEFSKSDKKADADKSKATTKTSKADSKAAATDPKQTAKKQESIQSEIRIPLGGKSNSPTLVIPEGKTKKK</sequence>
<feature type="compositionally biased region" description="Basic and acidic residues" evidence="1">
    <location>
        <begin position="51"/>
        <end position="75"/>
    </location>
</feature>
<evidence type="ECO:0000313" key="3">
    <source>
        <dbReference type="Proteomes" id="UP000680706"/>
    </source>
</evidence>